<dbReference type="SMART" id="SM00267">
    <property type="entry name" value="GGDEF"/>
    <property type="match status" value="1"/>
</dbReference>
<dbReference type="EC" id="2.7.7.65" evidence="1"/>
<keyword evidence="5" id="KW-0808">Transferase</keyword>
<organism evidence="5 6">
    <name type="scientific">Glaciecola siphonariae</name>
    <dbReference type="NCBI Taxonomy" id="521012"/>
    <lineage>
        <taxon>Bacteria</taxon>
        <taxon>Pseudomonadati</taxon>
        <taxon>Pseudomonadota</taxon>
        <taxon>Gammaproteobacteria</taxon>
        <taxon>Alteromonadales</taxon>
        <taxon>Alteromonadaceae</taxon>
        <taxon>Glaciecola</taxon>
    </lineage>
</organism>
<dbReference type="EMBL" id="JBHSGU010000005">
    <property type="protein sequence ID" value="MFC4701106.1"/>
    <property type="molecule type" value="Genomic_DNA"/>
</dbReference>
<dbReference type="Proteomes" id="UP001595897">
    <property type="component" value="Unassembled WGS sequence"/>
</dbReference>
<dbReference type="InterPro" id="IPR050469">
    <property type="entry name" value="Diguanylate_Cyclase"/>
</dbReference>
<feature type="transmembrane region" description="Helical" evidence="3">
    <location>
        <begin position="129"/>
        <end position="148"/>
    </location>
</feature>
<feature type="transmembrane region" description="Helical" evidence="3">
    <location>
        <begin position="28"/>
        <end position="49"/>
    </location>
</feature>
<comment type="caution">
    <text evidence="5">The sequence shown here is derived from an EMBL/GenBank/DDBJ whole genome shotgun (WGS) entry which is preliminary data.</text>
</comment>
<comment type="catalytic activity">
    <reaction evidence="2">
        <text>2 GTP = 3',3'-c-di-GMP + 2 diphosphate</text>
        <dbReference type="Rhea" id="RHEA:24898"/>
        <dbReference type="ChEBI" id="CHEBI:33019"/>
        <dbReference type="ChEBI" id="CHEBI:37565"/>
        <dbReference type="ChEBI" id="CHEBI:58805"/>
        <dbReference type="EC" id="2.7.7.65"/>
    </reaction>
</comment>
<dbReference type="InterPro" id="IPR000160">
    <property type="entry name" value="GGDEF_dom"/>
</dbReference>
<keyword evidence="6" id="KW-1185">Reference proteome</keyword>
<dbReference type="RefSeq" id="WP_382409242.1">
    <property type="nucleotide sequence ID" value="NZ_JBHSGU010000005.1"/>
</dbReference>
<dbReference type="SUPFAM" id="SSF55073">
    <property type="entry name" value="Nucleotide cyclase"/>
    <property type="match status" value="1"/>
</dbReference>
<feature type="transmembrane region" description="Helical" evidence="3">
    <location>
        <begin position="55"/>
        <end position="75"/>
    </location>
</feature>
<keyword evidence="3" id="KW-0472">Membrane</keyword>
<dbReference type="PANTHER" id="PTHR45138:SF9">
    <property type="entry name" value="DIGUANYLATE CYCLASE DGCM-RELATED"/>
    <property type="match status" value="1"/>
</dbReference>
<keyword evidence="3" id="KW-0812">Transmembrane</keyword>
<dbReference type="NCBIfam" id="TIGR00254">
    <property type="entry name" value="GGDEF"/>
    <property type="match status" value="1"/>
</dbReference>
<dbReference type="InterPro" id="IPR029787">
    <property type="entry name" value="Nucleotide_cyclase"/>
</dbReference>
<sequence>MSNSPTLIRIKSALAKSVLPEGPVENGFLVRSVLVMCILGALIIAPFSWLNFYQGRSLIGIASVAVLVVCVLNTVASFRGKYVLWLNLWGAAPALAFSIVFAIEKLGVIGTFWTYMALCTYYLILPLKYAVKAAIVLFVVASVTAFFYVDVKVLVRFMVTSLGCGSFMYFCFREIENQRNLLSTQSLTDPLTGAFNRQSLQDTLAQFAHQQHVNDTTSTLCMFDIDHFKHINDDFGHDVGDKVLKAFSAIITQHMRSDDKLFRVGGEEFLLLMPNTTKTHAASIAECIRETLSSSEIISGHPVTVSVGVAESDKHLSWREWMKNSDDKLYFSKQNGRNQVSM</sequence>
<dbReference type="PANTHER" id="PTHR45138">
    <property type="entry name" value="REGULATORY COMPONENTS OF SENSORY TRANSDUCTION SYSTEM"/>
    <property type="match status" value="1"/>
</dbReference>
<evidence type="ECO:0000256" key="3">
    <source>
        <dbReference type="SAM" id="Phobius"/>
    </source>
</evidence>
<gene>
    <name evidence="5" type="ORF">ACFO4O_13110</name>
</gene>
<accession>A0ABV9LX13</accession>
<reference evidence="6" key="1">
    <citation type="journal article" date="2019" name="Int. J. Syst. Evol. Microbiol.">
        <title>The Global Catalogue of Microorganisms (GCM) 10K type strain sequencing project: providing services to taxonomists for standard genome sequencing and annotation.</title>
        <authorList>
            <consortium name="The Broad Institute Genomics Platform"/>
            <consortium name="The Broad Institute Genome Sequencing Center for Infectious Disease"/>
            <person name="Wu L."/>
            <person name="Ma J."/>
        </authorList>
    </citation>
    <scope>NUCLEOTIDE SEQUENCE [LARGE SCALE GENOMIC DNA]</scope>
    <source>
        <strain evidence="6">KACC 12507</strain>
    </source>
</reference>
<proteinExistence type="predicted"/>
<evidence type="ECO:0000313" key="6">
    <source>
        <dbReference type="Proteomes" id="UP001595897"/>
    </source>
</evidence>
<keyword evidence="5" id="KW-0548">Nucleotidyltransferase</keyword>
<name>A0ABV9LX13_9ALTE</name>
<dbReference type="PROSITE" id="PS50887">
    <property type="entry name" value="GGDEF"/>
    <property type="match status" value="1"/>
</dbReference>
<evidence type="ECO:0000259" key="4">
    <source>
        <dbReference type="PROSITE" id="PS50887"/>
    </source>
</evidence>
<dbReference type="GO" id="GO:0052621">
    <property type="term" value="F:diguanylate cyclase activity"/>
    <property type="evidence" value="ECO:0007669"/>
    <property type="project" value="UniProtKB-EC"/>
</dbReference>
<feature type="domain" description="GGDEF" evidence="4">
    <location>
        <begin position="216"/>
        <end position="342"/>
    </location>
</feature>
<feature type="transmembrane region" description="Helical" evidence="3">
    <location>
        <begin position="154"/>
        <end position="172"/>
    </location>
</feature>
<protein>
    <recommendedName>
        <fullName evidence="1">diguanylate cyclase</fullName>
        <ecNumber evidence="1">2.7.7.65</ecNumber>
    </recommendedName>
</protein>
<evidence type="ECO:0000313" key="5">
    <source>
        <dbReference type="EMBL" id="MFC4701106.1"/>
    </source>
</evidence>
<dbReference type="CDD" id="cd01949">
    <property type="entry name" value="GGDEF"/>
    <property type="match status" value="1"/>
</dbReference>
<dbReference type="Gene3D" id="3.30.70.270">
    <property type="match status" value="1"/>
</dbReference>
<evidence type="ECO:0000256" key="2">
    <source>
        <dbReference type="ARBA" id="ARBA00034247"/>
    </source>
</evidence>
<dbReference type="InterPro" id="IPR043128">
    <property type="entry name" value="Rev_trsase/Diguanyl_cyclase"/>
</dbReference>
<evidence type="ECO:0000256" key="1">
    <source>
        <dbReference type="ARBA" id="ARBA00012528"/>
    </source>
</evidence>
<keyword evidence="3" id="KW-1133">Transmembrane helix</keyword>
<dbReference type="Pfam" id="PF00990">
    <property type="entry name" value="GGDEF"/>
    <property type="match status" value="1"/>
</dbReference>